<gene>
    <name evidence="6" type="ORF">GCM10017591_15530</name>
</gene>
<feature type="binding site" evidence="4">
    <location>
        <begin position="120"/>
        <end position="125"/>
    </location>
    <ligand>
        <name>acetyl-CoA</name>
        <dbReference type="ChEBI" id="CHEBI:57288"/>
    </ligand>
</feature>
<dbReference type="InterPro" id="IPR016181">
    <property type="entry name" value="Acyl_CoA_acyltransferase"/>
</dbReference>
<keyword evidence="3 4" id="KW-0012">Acyltransferase</keyword>
<proteinExistence type="inferred from homology"/>
<keyword evidence="7" id="KW-1185">Reference proteome</keyword>
<name>A0A9W6M6D6_9MICO</name>
<feature type="binding site" evidence="4">
    <location>
        <begin position="148"/>
        <end position="149"/>
    </location>
    <ligand>
        <name>acetyl-CoA</name>
        <dbReference type="ChEBI" id="CHEBI:57288"/>
    </ligand>
</feature>
<protein>
    <submittedName>
        <fullName evidence="6">UPF0256 protein</fullName>
    </submittedName>
</protein>
<organism evidence="6 7">
    <name type="scientific">Microbacterium dextranolyticum</name>
    <dbReference type="NCBI Taxonomy" id="36806"/>
    <lineage>
        <taxon>Bacteria</taxon>
        <taxon>Bacillati</taxon>
        <taxon>Actinomycetota</taxon>
        <taxon>Actinomycetes</taxon>
        <taxon>Micrococcales</taxon>
        <taxon>Microbacteriaceae</taxon>
        <taxon>Microbacterium</taxon>
    </lineage>
</organism>
<dbReference type="Pfam" id="PF13527">
    <property type="entry name" value="Acetyltransf_9"/>
    <property type="match status" value="1"/>
</dbReference>
<dbReference type="PROSITE" id="PS51186">
    <property type="entry name" value="GNAT"/>
    <property type="match status" value="1"/>
</dbReference>
<feature type="binding site" evidence="4">
    <location>
        <begin position="112"/>
        <end position="114"/>
    </location>
    <ligand>
        <name>acetyl-CoA</name>
        <dbReference type="ChEBI" id="CHEBI:57288"/>
    </ligand>
</feature>
<dbReference type="Pfam" id="PF17668">
    <property type="entry name" value="Acetyltransf_17"/>
    <property type="match status" value="1"/>
</dbReference>
<comment type="caution">
    <text evidence="6">The sequence shown here is derived from an EMBL/GenBank/DDBJ whole genome shotgun (WGS) entry which is preliminary data.</text>
</comment>
<evidence type="ECO:0000256" key="1">
    <source>
        <dbReference type="ARBA" id="ARBA00009213"/>
    </source>
</evidence>
<comment type="similarity">
    <text evidence="1 4">Belongs to the acetyltransferase Eis family.</text>
</comment>
<evidence type="ECO:0000313" key="6">
    <source>
        <dbReference type="EMBL" id="GLJ95490.1"/>
    </source>
</evidence>
<dbReference type="InterPro" id="IPR036527">
    <property type="entry name" value="SCP2_sterol-bd_dom_sf"/>
</dbReference>
<dbReference type="InterPro" id="IPR000182">
    <property type="entry name" value="GNAT_dom"/>
</dbReference>
<dbReference type="SUPFAM" id="SSF55729">
    <property type="entry name" value="Acyl-CoA N-acyltransferases (Nat)"/>
    <property type="match status" value="1"/>
</dbReference>
<dbReference type="AlphaFoldDB" id="A0A9W6M6D6"/>
<feature type="active site" description="Proton acceptor; via carboxylate" evidence="4">
    <location>
        <position position="442"/>
    </location>
</feature>
<dbReference type="HAMAP" id="MF_01812">
    <property type="entry name" value="Eis"/>
    <property type="match status" value="1"/>
</dbReference>
<reference evidence="6" key="1">
    <citation type="journal article" date="2014" name="Int. J. Syst. Evol. Microbiol.">
        <title>Complete genome sequence of Corynebacterium casei LMG S-19264T (=DSM 44701T), isolated from a smear-ripened cheese.</title>
        <authorList>
            <consortium name="US DOE Joint Genome Institute (JGI-PGF)"/>
            <person name="Walter F."/>
            <person name="Albersmeier A."/>
            <person name="Kalinowski J."/>
            <person name="Ruckert C."/>
        </authorList>
    </citation>
    <scope>NUCLEOTIDE SEQUENCE</scope>
    <source>
        <strain evidence="6">VKM Ac-1940</strain>
    </source>
</reference>
<dbReference type="GO" id="GO:0034069">
    <property type="term" value="F:aminoglycoside N-acetyltransferase activity"/>
    <property type="evidence" value="ECO:0007669"/>
    <property type="project" value="TreeGrafter"/>
</dbReference>
<evidence type="ECO:0000256" key="2">
    <source>
        <dbReference type="ARBA" id="ARBA00022679"/>
    </source>
</evidence>
<reference evidence="6" key="2">
    <citation type="submission" date="2023-01" db="EMBL/GenBank/DDBJ databases">
        <authorList>
            <person name="Sun Q."/>
            <person name="Evtushenko L."/>
        </authorList>
    </citation>
    <scope>NUCLEOTIDE SEQUENCE</scope>
    <source>
        <strain evidence="6">VKM Ac-1940</strain>
    </source>
</reference>
<dbReference type="InterPro" id="IPR025559">
    <property type="entry name" value="Eis_dom"/>
</dbReference>
<feature type="active site" description="Proton donor" evidence="4">
    <location>
        <position position="153"/>
    </location>
</feature>
<dbReference type="Gene3D" id="3.40.630.30">
    <property type="match status" value="2"/>
</dbReference>
<dbReference type="InterPro" id="IPR041380">
    <property type="entry name" value="Acetyltransf_17"/>
</dbReference>
<dbReference type="Proteomes" id="UP001142291">
    <property type="component" value="Unassembled WGS sequence"/>
</dbReference>
<dbReference type="EMBL" id="BSER01000009">
    <property type="protein sequence ID" value="GLJ95490.1"/>
    <property type="molecule type" value="Genomic_DNA"/>
</dbReference>
<dbReference type="Pfam" id="PF13530">
    <property type="entry name" value="SCP2_2"/>
    <property type="match status" value="1"/>
</dbReference>
<accession>A0A9W6M6D6</accession>
<dbReference type="PANTHER" id="PTHR37817:SF1">
    <property type="entry name" value="N-ACETYLTRANSFERASE EIS"/>
    <property type="match status" value="1"/>
</dbReference>
<dbReference type="GO" id="GO:0030649">
    <property type="term" value="P:aminoglycoside antibiotic catabolic process"/>
    <property type="evidence" value="ECO:0007669"/>
    <property type="project" value="TreeGrafter"/>
</dbReference>
<dbReference type="Gene3D" id="3.30.1050.10">
    <property type="entry name" value="SCP2 sterol-binding domain"/>
    <property type="match status" value="1"/>
</dbReference>
<evidence type="ECO:0000313" key="7">
    <source>
        <dbReference type="Proteomes" id="UP001142291"/>
    </source>
</evidence>
<evidence type="ECO:0000256" key="3">
    <source>
        <dbReference type="ARBA" id="ARBA00023315"/>
    </source>
</evidence>
<evidence type="ECO:0000256" key="4">
    <source>
        <dbReference type="HAMAP-Rule" id="MF_01812"/>
    </source>
</evidence>
<dbReference type="PANTHER" id="PTHR37817">
    <property type="entry name" value="N-ACETYLTRANSFERASE EIS"/>
    <property type="match status" value="1"/>
</dbReference>
<dbReference type="InterPro" id="IPR051554">
    <property type="entry name" value="Acetyltransferase_Eis"/>
</dbReference>
<evidence type="ECO:0000259" key="5">
    <source>
        <dbReference type="PROSITE" id="PS51186"/>
    </source>
</evidence>
<dbReference type="SUPFAM" id="SSF55718">
    <property type="entry name" value="SCP-like"/>
    <property type="match status" value="1"/>
</dbReference>
<dbReference type="InterPro" id="IPR022902">
    <property type="entry name" value="NAcTrfase_Eis"/>
</dbReference>
<comment type="subunit">
    <text evidence="4">Homohexamer; trimer of dimers.</text>
</comment>
<keyword evidence="2 4" id="KW-0808">Transferase</keyword>
<sequence>MTDRDQDLHDAPVDAHAAERVAARGLRLDRVDGADHAQVGRWFDAVTRGFLEAAPAEARRRGFIDQMGYQRKLGVYDAQAPQPDEPVATFASWTGELTVPGGAMPVRAITSVTVAPTHRRRGLLRSMMAGELRLAAEHGLPAAALTVSESTIYGRFGFGPAVLAATWELDVPRARWVGPDAPGRVDFVSRAQGRALVEPLHERFRRVSPGELSMPGGHWDRIFGTRPDADKADQLRVVQYRSVDDAGVAGDVEGVAVYKATENADDFTKSAIDVILLLAVTEEAYAGLWHFFLSMDLIGTLRASELAVDEPLWWMIADQRAARITGRDHQYLRILDVPAALASRRYDVAETVVLEVADSLEIADGTFVLTTDAGGTASVDVVDDAPVGVPLVRLGVAELSSVLLGGVSPVALARAGRIQTDDPALLARMFATPAAPRLSFWY</sequence>
<dbReference type="RefSeq" id="WP_204964008.1">
    <property type="nucleotide sequence ID" value="NZ_BAAAUR010000001.1"/>
</dbReference>
<feature type="domain" description="N-acetyltransferase" evidence="5">
    <location>
        <begin position="26"/>
        <end position="182"/>
    </location>
</feature>